<dbReference type="InterPro" id="IPR011009">
    <property type="entry name" value="Kinase-like_dom_sf"/>
</dbReference>
<name>A0A0S3SSY0_PHAAN</name>
<evidence type="ECO:0000256" key="4">
    <source>
        <dbReference type="ARBA" id="ARBA00022679"/>
    </source>
</evidence>
<dbReference type="PROSITE" id="PS50011">
    <property type="entry name" value="PROTEIN_KINASE_DOM"/>
    <property type="match status" value="1"/>
</dbReference>
<dbReference type="EMBL" id="AP015041">
    <property type="protein sequence ID" value="BAT95936.1"/>
    <property type="molecule type" value="Genomic_DNA"/>
</dbReference>
<dbReference type="InterPro" id="IPR052059">
    <property type="entry name" value="CR_Ser/Thr_kinase"/>
</dbReference>
<evidence type="ECO:0000256" key="10">
    <source>
        <dbReference type="ARBA" id="ARBA00022840"/>
    </source>
</evidence>
<dbReference type="GO" id="GO:0005524">
    <property type="term" value="F:ATP binding"/>
    <property type="evidence" value="ECO:0007669"/>
    <property type="project" value="UniProtKB-UniRule"/>
</dbReference>
<keyword evidence="3" id="KW-0597">Phosphoprotein</keyword>
<evidence type="ECO:0000256" key="15">
    <source>
        <dbReference type="PROSITE-ProRule" id="PRU10141"/>
    </source>
</evidence>
<evidence type="ECO:0000256" key="2">
    <source>
        <dbReference type="ARBA" id="ARBA00022527"/>
    </source>
</evidence>
<feature type="binding site" evidence="15">
    <location>
        <position position="156"/>
    </location>
    <ligand>
        <name>ATP</name>
        <dbReference type="ChEBI" id="CHEBI:30616"/>
    </ligand>
</feature>
<evidence type="ECO:0000256" key="14">
    <source>
        <dbReference type="ARBA" id="ARBA00023180"/>
    </source>
</evidence>
<evidence type="ECO:0000256" key="8">
    <source>
        <dbReference type="ARBA" id="ARBA00022741"/>
    </source>
</evidence>
<keyword evidence="2 16" id="KW-0723">Serine/threonine-protein kinase</keyword>
<organism evidence="19 20">
    <name type="scientific">Vigna angularis var. angularis</name>
    <dbReference type="NCBI Taxonomy" id="157739"/>
    <lineage>
        <taxon>Eukaryota</taxon>
        <taxon>Viridiplantae</taxon>
        <taxon>Streptophyta</taxon>
        <taxon>Embryophyta</taxon>
        <taxon>Tracheophyta</taxon>
        <taxon>Spermatophyta</taxon>
        <taxon>Magnoliopsida</taxon>
        <taxon>eudicotyledons</taxon>
        <taxon>Gunneridae</taxon>
        <taxon>Pentapetalae</taxon>
        <taxon>rosids</taxon>
        <taxon>fabids</taxon>
        <taxon>Fabales</taxon>
        <taxon>Fabaceae</taxon>
        <taxon>Papilionoideae</taxon>
        <taxon>50 kb inversion clade</taxon>
        <taxon>NPAAA clade</taxon>
        <taxon>indigoferoid/millettioid clade</taxon>
        <taxon>Phaseoleae</taxon>
        <taxon>Vigna</taxon>
    </lineage>
</organism>
<feature type="domain" description="Protein kinase" evidence="18">
    <location>
        <begin position="128"/>
        <end position="381"/>
    </location>
</feature>
<dbReference type="InterPro" id="IPR017441">
    <property type="entry name" value="Protein_kinase_ATP_BS"/>
</dbReference>
<evidence type="ECO:0000256" key="11">
    <source>
        <dbReference type="ARBA" id="ARBA00022989"/>
    </source>
</evidence>
<comment type="subcellular location">
    <subcellularLocation>
        <location evidence="1">Membrane</location>
        <topology evidence="1">Single-pass membrane protein</topology>
    </subcellularLocation>
</comment>
<keyword evidence="8 15" id="KW-0547">Nucleotide-binding</keyword>
<sequence length="453" mass="51500">MGRHTRPLRKKKSKMGKQRKEESVKSHNECLHYLDEPCILDLPKHGLSPFLHTLFFFSPPKTFIYNPKPQYQGSVTFIPRQDMKIPFFTCFSSPTKEQNESDYPEEEINDGSFRLFTYGELKLATRNFHSSEKVGEGGFGSVYKGRLLDGSLVAVKVLSVEVESMRGEREFVAELATLANIKHQNLVSLKGCCVEGVHRYLVYDYMENNSLYKTFLGSEERRMRFSWETRREVSIGVARGLDFLHEELKPHIVHRDIKAKNILLDQNFTPKVSDFGLAKLLRDEASYISTRVAGTLGYLAPEYANSGQVSRKSDVYSFGVLLLQMVSGLAVVDAYQDIERFIVEKAWAAYQSNDLLKLVDPMLNKNFPEEEAIKFLKVGLLCVQETAKLRPRMSEVVEKFTNNVDMKDVKISKPGFVADLRNIRIRNQNSSPETSSAGATFASSIWSSANLAR</sequence>
<protein>
    <recommendedName>
        <fullName evidence="18">Protein kinase domain-containing protein</fullName>
    </recommendedName>
</protein>
<dbReference type="SMART" id="SM00220">
    <property type="entry name" value="S_TKc"/>
    <property type="match status" value="1"/>
</dbReference>
<dbReference type="FunFam" id="1.10.510.10:FF:000044">
    <property type="entry name" value="Putative LRR receptor-like serine/threonine-protein kinase"/>
    <property type="match status" value="1"/>
</dbReference>
<keyword evidence="4" id="KW-0808">Transferase</keyword>
<dbReference type="CDD" id="cd14066">
    <property type="entry name" value="STKc_IRAK"/>
    <property type="match status" value="1"/>
</dbReference>
<comment type="similarity">
    <text evidence="16">Belongs to the protein kinase superfamily.</text>
</comment>
<evidence type="ECO:0000313" key="20">
    <source>
        <dbReference type="Proteomes" id="UP000291084"/>
    </source>
</evidence>
<evidence type="ECO:0000259" key="18">
    <source>
        <dbReference type="PROSITE" id="PS50011"/>
    </source>
</evidence>
<dbReference type="AlphaFoldDB" id="A0A0S3SSY0"/>
<keyword evidence="7" id="KW-0677">Repeat</keyword>
<keyword evidence="6" id="KW-0732">Signal</keyword>
<keyword evidence="5" id="KW-0812">Transmembrane</keyword>
<dbReference type="OrthoDB" id="4062651at2759"/>
<evidence type="ECO:0000313" key="19">
    <source>
        <dbReference type="EMBL" id="BAT95936.1"/>
    </source>
</evidence>
<reference evidence="19 20" key="1">
    <citation type="journal article" date="2015" name="Sci. Rep.">
        <title>The power of single molecule real-time sequencing technology in the de novo assembly of a eukaryotic genome.</title>
        <authorList>
            <person name="Sakai H."/>
            <person name="Naito K."/>
            <person name="Ogiso-Tanaka E."/>
            <person name="Takahashi Y."/>
            <person name="Iseki K."/>
            <person name="Muto C."/>
            <person name="Satou K."/>
            <person name="Teruya K."/>
            <person name="Shiroma A."/>
            <person name="Shimoji M."/>
            <person name="Hirano T."/>
            <person name="Itoh T."/>
            <person name="Kaga A."/>
            <person name="Tomooka N."/>
        </authorList>
    </citation>
    <scope>NUCLEOTIDE SEQUENCE [LARGE SCALE GENOMIC DNA]</scope>
    <source>
        <strain evidence="20">cv. Shumari</strain>
    </source>
</reference>
<dbReference type="FunFam" id="3.30.200.20:FF:000421">
    <property type="entry name" value="Serine/threonine-protein kinase receptor"/>
    <property type="match status" value="1"/>
</dbReference>
<dbReference type="InterPro" id="IPR000719">
    <property type="entry name" value="Prot_kinase_dom"/>
</dbReference>
<dbReference type="GO" id="GO:0016020">
    <property type="term" value="C:membrane"/>
    <property type="evidence" value="ECO:0007669"/>
    <property type="project" value="UniProtKB-SubCell"/>
</dbReference>
<evidence type="ECO:0000256" key="12">
    <source>
        <dbReference type="ARBA" id="ARBA00023136"/>
    </source>
</evidence>
<keyword evidence="10 15" id="KW-0067">ATP-binding</keyword>
<accession>A0A0S3SSY0</accession>
<dbReference type="InterPro" id="IPR008271">
    <property type="entry name" value="Ser/Thr_kinase_AS"/>
</dbReference>
<evidence type="ECO:0000256" key="6">
    <source>
        <dbReference type="ARBA" id="ARBA00022729"/>
    </source>
</evidence>
<dbReference type="Pfam" id="PF00069">
    <property type="entry name" value="Pkinase"/>
    <property type="match status" value="1"/>
</dbReference>
<evidence type="ECO:0000256" key="7">
    <source>
        <dbReference type="ARBA" id="ARBA00022737"/>
    </source>
</evidence>
<evidence type="ECO:0000256" key="16">
    <source>
        <dbReference type="RuleBase" id="RU000304"/>
    </source>
</evidence>
<keyword evidence="9" id="KW-0418">Kinase</keyword>
<dbReference type="PROSITE" id="PS00107">
    <property type="entry name" value="PROTEIN_KINASE_ATP"/>
    <property type="match status" value="1"/>
</dbReference>
<dbReference type="Gene3D" id="1.10.510.10">
    <property type="entry name" value="Transferase(Phosphotransferase) domain 1"/>
    <property type="match status" value="1"/>
</dbReference>
<dbReference type="PANTHER" id="PTHR47973">
    <property type="entry name" value="CYSTEINE-RICH RECEPTOR-LIKE PROTEIN KINASE 3"/>
    <property type="match status" value="1"/>
</dbReference>
<dbReference type="PROSITE" id="PS00108">
    <property type="entry name" value="PROTEIN_KINASE_ST"/>
    <property type="match status" value="1"/>
</dbReference>
<gene>
    <name evidence="19" type="primary">Vigan.08G278100</name>
    <name evidence="19" type="ORF">VIGAN_08278100</name>
</gene>
<evidence type="ECO:0000256" key="3">
    <source>
        <dbReference type="ARBA" id="ARBA00022553"/>
    </source>
</evidence>
<evidence type="ECO:0000256" key="9">
    <source>
        <dbReference type="ARBA" id="ARBA00022777"/>
    </source>
</evidence>
<keyword evidence="12" id="KW-0472">Membrane</keyword>
<keyword evidence="20" id="KW-1185">Reference proteome</keyword>
<evidence type="ECO:0000256" key="1">
    <source>
        <dbReference type="ARBA" id="ARBA00004167"/>
    </source>
</evidence>
<dbReference type="SUPFAM" id="SSF56112">
    <property type="entry name" value="Protein kinase-like (PK-like)"/>
    <property type="match status" value="1"/>
</dbReference>
<proteinExistence type="inferred from homology"/>
<keyword evidence="11" id="KW-1133">Transmembrane helix</keyword>
<dbReference type="GO" id="GO:0004674">
    <property type="term" value="F:protein serine/threonine kinase activity"/>
    <property type="evidence" value="ECO:0007669"/>
    <property type="project" value="UniProtKB-KW"/>
</dbReference>
<evidence type="ECO:0000256" key="5">
    <source>
        <dbReference type="ARBA" id="ARBA00022692"/>
    </source>
</evidence>
<keyword evidence="14" id="KW-0325">Glycoprotein</keyword>
<feature type="region of interest" description="Disordered" evidence="17">
    <location>
        <begin position="1"/>
        <end position="23"/>
    </location>
</feature>
<dbReference type="Gene3D" id="3.30.200.20">
    <property type="entry name" value="Phosphorylase Kinase, domain 1"/>
    <property type="match status" value="1"/>
</dbReference>
<evidence type="ECO:0000256" key="17">
    <source>
        <dbReference type="SAM" id="MobiDB-lite"/>
    </source>
</evidence>
<evidence type="ECO:0000256" key="13">
    <source>
        <dbReference type="ARBA" id="ARBA00023170"/>
    </source>
</evidence>
<feature type="compositionally biased region" description="Basic residues" evidence="17">
    <location>
        <begin position="1"/>
        <end position="17"/>
    </location>
</feature>
<keyword evidence="13" id="KW-0675">Receptor</keyword>
<dbReference type="Proteomes" id="UP000291084">
    <property type="component" value="Chromosome 8"/>
</dbReference>